<sequence>MKIELKLFASLGQYLPPGARQNTVDLDVPEGTTIAAVLTGIGVPRELVKLVFIDGVHQFPHDLDRRTLASGETLAVWPPVAGG</sequence>
<proteinExistence type="predicted"/>
<accession>A0A450V0W0</accession>
<dbReference type="Gene3D" id="3.10.20.30">
    <property type="match status" value="1"/>
</dbReference>
<dbReference type="SUPFAM" id="SSF54285">
    <property type="entry name" value="MoaD/ThiS"/>
    <property type="match status" value="1"/>
</dbReference>
<dbReference type="EMBL" id="CAADFJ010000021">
    <property type="protein sequence ID" value="VFJ98412.1"/>
    <property type="molecule type" value="Genomic_DNA"/>
</dbReference>
<feature type="domain" description="Ubiquitin Mut7-C" evidence="1">
    <location>
        <begin position="2"/>
        <end position="78"/>
    </location>
</feature>
<dbReference type="EMBL" id="CAADFI010000021">
    <property type="protein sequence ID" value="VFJ91781.1"/>
    <property type="molecule type" value="Genomic_DNA"/>
</dbReference>
<dbReference type="InterPro" id="IPR012675">
    <property type="entry name" value="Beta-grasp_dom_sf"/>
</dbReference>
<protein>
    <submittedName>
        <fullName evidence="4">Mut7-C ubiquitin</fullName>
    </submittedName>
</protein>
<dbReference type="InterPro" id="IPR016155">
    <property type="entry name" value="Mopterin_synth/thiamin_S_b"/>
</dbReference>
<evidence type="ECO:0000313" key="3">
    <source>
        <dbReference type="EMBL" id="VFJ91781.1"/>
    </source>
</evidence>
<organism evidence="4">
    <name type="scientific">Candidatus Kentrum eta</name>
    <dbReference type="NCBI Taxonomy" id="2126337"/>
    <lineage>
        <taxon>Bacteria</taxon>
        <taxon>Pseudomonadati</taxon>
        <taxon>Pseudomonadota</taxon>
        <taxon>Gammaproteobacteria</taxon>
        <taxon>Candidatus Kentrum</taxon>
    </lineage>
</organism>
<evidence type="ECO:0000313" key="4">
    <source>
        <dbReference type="EMBL" id="VFJ98412.1"/>
    </source>
</evidence>
<evidence type="ECO:0000313" key="2">
    <source>
        <dbReference type="EMBL" id="VFJ90681.1"/>
    </source>
</evidence>
<dbReference type="InterPro" id="IPR027798">
    <property type="entry name" value="Ub_Mut7C"/>
</dbReference>
<evidence type="ECO:0000259" key="1">
    <source>
        <dbReference type="Pfam" id="PF14451"/>
    </source>
</evidence>
<reference evidence="4" key="1">
    <citation type="submission" date="2019-02" db="EMBL/GenBank/DDBJ databases">
        <authorList>
            <person name="Gruber-Vodicka R. H."/>
            <person name="Seah K. B. B."/>
        </authorList>
    </citation>
    <scope>NUCLEOTIDE SEQUENCE</scope>
    <source>
        <strain evidence="4">BECK_SA2B12</strain>
        <strain evidence="2">BECK_SA2B15</strain>
        <strain evidence="3">BECK_SA2B20</strain>
    </source>
</reference>
<gene>
    <name evidence="2" type="ORF">BECKH772A_GA0070896_1002313</name>
    <name evidence="3" type="ORF">BECKH772B_GA0070898_1002113</name>
    <name evidence="4" type="ORF">BECKH772C_GA0070978_1002113</name>
</gene>
<dbReference type="Pfam" id="PF14451">
    <property type="entry name" value="Ub-Mut7C"/>
    <property type="match status" value="1"/>
</dbReference>
<name>A0A450V0W0_9GAMM</name>
<dbReference type="AlphaFoldDB" id="A0A450V0W0"/>
<dbReference type="EMBL" id="CAADFG010000023">
    <property type="protein sequence ID" value="VFJ90681.1"/>
    <property type="molecule type" value="Genomic_DNA"/>
</dbReference>